<evidence type="ECO:0000256" key="3">
    <source>
        <dbReference type="SAM" id="SignalP"/>
    </source>
</evidence>
<sequence>MFAFFFFHFRPFASVCASRGECPGVKMGRSRRCAWTAVLLKMICLAFLAVNSTSCLDARATENDVSSFSWDKGLSDVVPHALANLLPQRDSGQGAAPKRKKQKQISHKHSVAAALKASRQVRAEISRVLEQIRRIEAGESVSLSRHVDELLAEELTSVTSSKKSKDRSDKGKKQAKQTKVKEKRKSDVTSTTTMGLETESGKDAAPLQRQPANGERQKADMHRDGGEPNEVEVGKITLEKSSELSKTQGPLPWKRRLYVATVVAASSIIGALVGFILRGDLPISLLPL</sequence>
<feature type="signal peptide" evidence="3">
    <location>
        <begin position="1"/>
        <end position="17"/>
    </location>
</feature>
<feature type="compositionally biased region" description="Basic residues" evidence="1">
    <location>
        <begin position="173"/>
        <end position="183"/>
    </location>
</feature>
<evidence type="ECO:0008006" key="7">
    <source>
        <dbReference type="Google" id="ProtNLM"/>
    </source>
</evidence>
<keyword evidence="3" id="KW-0732">Signal</keyword>
<keyword evidence="2" id="KW-0812">Transmembrane</keyword>
<feature type="region of interest" description="Disordered" evidence="1">
    <location>
        <begin position="88"/>
        <end position="113"/>
    </location>
</feature>
<dbReference type="GeneID" id="13444244"/>
<keyword evidence="2" id="KW-0472">Membrane</keyword>
<name>F0VF27_NEOCL</name>
<evidence type="ECO:0000313" key="6">
    <source>
        <dbReference type="Proteomes" id="UP000007494"/>
    </source>
</evidence>
<dbReference type="EMBL" id="FR823388">
    <property type="protein sequence ID" value="CBZ52321.1"/>
    <property type="molecule type" value="Genomic_DNA"/>
</dbReference>
<evidence type="ECO:0000313" key="4">
    <source>
        <dbReference type="EMBL" id="CBZ52321.1"/>
    </source>
</evidence>
<dbReference type="VEuPathDB" id="ToxoDB:NCLIV_021090"/>
<reference evidence="5" key="4">
    <citation type="journal article" date="2015" name="PLoS ONE">
        <title>Comprehensive Evaluation of Toxoplasma gondii VEG and Neospora caninum LIV Genomes with Tachyzoite Stage Transcriptome and Proteome Defines Novel Transcript Features.</title>
        <authorList>
            <person name="Ramaprasad A."/>
            <person name="Mourier T."/>
            <person name="Naeem R."/>
            <person name="Malas T.B."/>
            <person name="Moussa E."/>
            <person name="Panigrahi A."/>
            <person name="Vermont S.J."/>
            <person name="Otto T.D."/>
            <person name="Wastling J."/>
            <person name="Pain A."/>
        </authorList>
    </citation>
    <scope>NUCLEOTIDE SEQUENCE</scope>
    <source>
        <strain evidence="5">Liverpool</strain>
    </source>
</reference>
<reference evidence="4" key="2">
    <citation type="submission" date="2011-03" db="EMBL/GenBank/DDBJ databases">
        <title>Comparative genomics and transcriptomics of Neospora caninum and Toxoplasma gondii.</title>
        <authorList>
            <person name="Reid A.J."/>
            <person name="Sohal A."/>
            <person name="Harris D."/>
            <person name="Quail M."/>
            <person name="Sanders M."/>
            <person name="Berriman M."/>
            <person name="Wastling J.M."/>
            <person name="Pain A."/>
        </authorList>
    </citation>
    <scope>NUCLEOTIDE SEQUENCE</scope>
    <source>
        <strain evidence="4">Liverpool</strain>
    </source>
</reference>
<evidence type="ECO:0000256" key="2">
    <source>
        <dbReference type="SAM" id="Phobius"/>
    </source>
</evidence>
<feature type="region of interest" description="Disordered" evidence="1">
    <location>
        <begin position="156"/>
        <end position="232"/>
    </location>
</feature>
<feature type="transmembrane region" description="Helical" evidence="2">
    <location>
        <begin position="34"/>
        <end position="50"/>
    </location>
</feature>
<gene>
    <name evidence="5" type="ORF">BN1204_021090</name>
    <name evidence="4" type="ORF">NCLIV_021090</name>
</gene>
<reference evidence="4" key="1">
    <citation type="submission" date="2011-02" db="EMBL/GenBank/DDBJ databases">
        <authorList>
            <person name="Aslett M."/>
        </authorList>
    </citation>
    <scope>NUCLEOTIDE SEQUENCE</scope>
    <source>
        <strain evidence="4">Liverpool</strain>
    </source>
</reference>
<evidence type="ECO:0000256" key="1">
    <source>
        <dbReference type="SAM" id="MobiDB-lite"/>
    </source>
</evidence>
<keyword evidence="2" id="KW-1133">Transmembrane helix</keyword>
<evidence type="ECO:0000313" key="5">
    <source>
        <dbReference type="EMBL" id="CEL66289.1"/>
    </source>
</evidence>
<organism evidence="4 6">
    <name type="scientific">Neospora caninum (strain Liverpool)</name>
    <dbReference type="NCBI Taxonomy" id="572307"/>
    <lineage>
        <taxon>Eukaryota</taxon>
        <taxon>Sar</taxon>
        <taxon>Alveolata</taxon>
        <taxon>Apicomplexa</taxon>
        <taxon>Conoidasida</taxon>
        <taxon>Coccidia</taxon>
        <taxon>Eucoccidiorida</taxon>
        <taxon>Eimeriorina</taxon>
        <taxon>Sarcocystidae</taxon>
        <taxon>Neospora</taxon>
    </lineage>
</organism>
<dbReference type="InParanoid" id="F0VF27"/>
<accession>F0VF27</accession>
<dbReference type="EMBL" id="LN714481">
    <property type="protein sequence ID" value="CEL66289.1"/>
    <property type="molecule type" value="Genomic_DNA"/>
</dbReference>
<reference evidence="6" key="3">
    <citation type="journal article" date="2012" name="PLoS Pathog.">
        <title>Comparative genomics of the apicomplexan parasites Toxoplasma gondii and Neospora caninum: Coccidia differing in host range and transmission strategy.</title>
        <authorList>
            <person name="Reid A.J."/>
            <person name="Vermont S.J."/>
            <person name="Cotton J.A."/>
            <person name="Harris D."/>
            <person name="Hill-Cawthorne G.A."/>
            <person name="Konen-Waisman S."/>
            <person name="Latham S.M."/>
            <person name="Mourier T."/>
            <person name="Norton R."/>
            <person name="Quail M.A."/>
            <person name="Sanders M."/>
            <person name="Shanmugam D."/>
            <person name="Sohal A."/>
            <person name="Wasmuth J.D."/>
            <person name="Brunk B."/>
            <person name="Grigg M.E."/>
            <person name="Howard J.C."/>
            <person name="Parkinson J."/>
            <person name="Roos D.S."/>
            <person name="Trees A.J."/>
            <person name="Berriman M."/>
            <person name="Pain A."/>
            <person name="Wastling J.M."/>
        </authorList>
    </citation>
    <scope>NUCLEOTIDE SEQUENCE [LARGE SCALE GENOMIC DNA]</scope>
    <source>
        <strain evidence="6">Liverpool</strain>
    </source>
</reference>
<proteinExistence type="predicted"/>
<protein>
    <recommendedName>
        <fullName evidence="7">Transmembrane protein</fullName>
    </recommendedName>
</protein>
<keyword evidence="6" id="KW-1185">Reference proteome</keyword>
<dbReference type="AlphaFoldDB" id="F0VF27"/>
<dbReference type="Proteomes" id="UP000007494">
    <property type="component" value="Chromosome VIIa"/>
</dbReference>
<dbReference type="RefSeq" id="XP_003882353.1">
    <property type="nucleotide sequence ID" value="XM_003882304.1"/>
</dbReference>
<feature type="compositionally biased region" description="Basic residues" evidence="1">
    <location>
        <begin position="97"/>
        <end position="110"/>
    </location>
</feature>
<feature type="compositionally biased region" description="Basic and acidic residues" evidence="1">
    <location>
        <begin position="215"/>
        <end position="226"/>
    </location>
</feature>
<feature type="chain" id="PRO_5007655089" description="Transmembrane protein" evidence="3">
    <location>
        <begin position="18"/>
        <end position="288"/>
    </location>
</feature>
<feature type="transmembrane region" description="Helical" evidence="2">
    <location>
        <begin position="257"/>
        <end position="277"/>
    </location>
</feature>
<dbReference type="eggNOG" id="ENOG502R0MF">
    <property type="taxonomic scope" value="Eukaryota"/>
</dbReference>